<keyword evidence="4" id="KW-1185">Reference proteome</keyword>
<evidence type="ECO:0000313" key="3">
    <source>
        <dbReference type="EMBL" id="MCG7322736.1"/>
    </source>
</evidence>
<comment type="caution">
    <text evidence="3">The sequence shown here is derived from an EMBL/GenBank/DDBJ whole genome shotgun (WGS) entry which is preliminary data.</text>
</comment>
<evidence type="ECO:0000259" key="2">
    <source>
        <dbReference type="PROSITE" id="PS50042"/>
    </source>
</evidence>
<dbReference type="InterPro" id="IPR006166">
    <property type="entry name" value="ERCC4_domain"/>
</dbReference>
<dbReference type="RefSeq" id="WP_239265083.1">
    <property type="nucleotide sequence ID" value="NZ_JAKRCV010000044.1"/>
</dbReference>
<dbReference type="Proteomes" id="UP001521931">
    <property type="component" value="Unassembled WGS sequence"/>
</dbReference>
<dbReference type="InterPro" id="IPR000595">
    <property type="entry name" value="cNMP-bd_dom"/>
</dbReference>
<dbReference type="PROSITE" id="PS50042">
    <property type="entry name" value="CNMP_BINDING_3"/>
    <property type="match status" value="1"/>
</dbReference>
<dbReference type="SMART" id="SM00891">
    <property type="entry name" value="ERCC4"/>
    <property type="match status" value="1"/>
</dbReference>
<reference evidence="3 4" key="1">
    <citation type="submission" date="2022-02" db="EMBL/GenBank/DDBJ databases">
        <title>Uncovering new skin microbiome diversity through culturing and metagenomics.</title>
        <authorList>
            <person name="Conlan S."/>
            <person name="Deming C."/>
            <person name="Nisc Comparative Sequencing Program N."/>
            <person name="Segre J.A."/>
        </authorList>
    </citation>
    <scope>NUCLEOTIDE SEQUENCE [LARGE SCALE GENOMIC DNA]</scope>
    <source>
        <strain evidence="3 4">ACRQZ</strain>
    </source>
</reference>
<dbReference type="InterPro" id="IPR055370">
    <property type="entry name" value="Lsr2_DNA-bd"/>
</dbReference>
<dbReference type="InterPro" id="IPR011335">
    <property type="entry name" value="Restrct_endonuc-II-like"/>
</dbReference>
<organism evidence="3 4">
    <name type="scientific">Arsenicicoccus bolidensis</name>
    <dbReference type="NCBI Taxonomy" id="229480"/>
    <lineage>
        <taxon>Bacteria</taxon>
        <taxon>Bacillati</taxon>
        <taxon>Actinomycetota</taxon>
        <taxon>Actinomycetes</taxon>
        <taxon>Micrococcales</taxon>
        <taxon>Intrasporangiaceae</taxon>
        <taxon>Arsenicicoccus</taxon>
    </lineage>
</organism>
<accession>A0ABS9Q4D5</accession>
<keyword evidence="1" id="KW-0238">DNA-binding</keyword>
<evidence type="ECO:0000256" key="1">
    <source>
        <dbReference type="ARBA" id="ARBA00023125"/>
    </source>
</evidence>
<proteinExistence type="predicted"/>
<sequence>MVDDFLIARNPEPGSSLPYLLRIPLGPDGVVLKAKEMWPRTAKVYCHRAEWPDDAEIVERTPTRTCVRRGAAIDLVLNRGRENRSQLVLTQVRGREAIFWQTARTAKQARPSVRSPRARAAGIAEMQVVVDSHERYAWKFSDEQVTTVRRGLPVGDYAVEVEGRPVAVVERKSLPDLVSTLTSGRLRYALAELATVPRAAVVVEARYSDVFKLDPSIPVRPSVVAEGLAECQARVPSVPVIFAETRALAQQWTYRFFGACLVELAQEDGASARVADLSPGPGMPPREPTPAEIRAWAVAEGLPVSARGGRLAASVVAAYRAAHGDTFPNG</sequence>
<name>A0ABS9Q4D5_9MICO</name>
<dbReference type="SUPFAM" id="SSF52980">
    <property type="entry name" value="Restriction endonuclease-like"/>
    <property type="match status" value="1"/>
</dbReference>
<protein>
    <recommendedName>
        <fullName evidence="2">Cyclic nucleotide-binding domain-containing protein</fullName>
    </recommendedName>
</protein>
<dbReference type="Gene3D" id="3.40.50.10130">
    <property type="match status" value="1"/>
</dbReference>
<feature type="domain" description="Cyclic nucleotide-binding" evidence="2">
    <location>
        <begin position="129"/>
        <end position="214"/>
    </location>
</feature>
<dbReference type="InterPro" id="IPR036625">
    <property type="entry name" value="E3-bd_dom_sf"/>
</dbReference>
<dbReference type="Gene3D" id="4.10.320.10">
    <property type="entry name" value="E3-binding domain"/>
    <property type="match status" value="1"/>
</dbReference>
<dbReference type="Pfam" id="PF02732">
    <property type="entry name" value="ERCC4"/>
    <property type="match status" value="1"/>
</dbReference>
<evidence type="ECO:0000313" key="4">
    <source>
        <dbReference type="Proteomes" id="UP001521931"/>
    </source>
</evidence>
<dbReference type="Pfam" id="PF23359">
    <property type="entry name" value="Lsr2_DNA-bd"/>
    <property type="match status" value="1"/>
</dbReference>
<dbReference type="EMBL" id="JAKRCV010000044">
    <property type="protein sequence ID" value="MCG7322736.1"/>
    <property type="molecule type" value="Genomic_DNA"/>
</dbReference>
<gene>
    <name evidence="3" type="ORF">MHL29_12700</name>
</gene>